<dbReference type="EMBL" id="BQKI01000006">
    <property type="protein sequence ID" value="GJM96684.1"/>
    <property type="molecule type" value="Genomic_DNA"/>
</dbReference>
<keyword evidence="2" id="KW-1185">Reference proteome</keyword>
<accession>A0AAV5CF98</accession>
<evidence type="ECO:0008006" key="3">
    <source>
        <dbReference type="Google" id="ProtNLM"/>
    </source>
</evidence>
<evidence type="ECO:0000313" key="2">
    <source>
        <dbReference type="Proteomes" id="UP001054889"/>
    </source>
</evidence>
<proteinExistence type="predicted"/>
<reference evidence="1" key="2">
    <citation type="submission" date="2021-12" db="EMBL/GenBank/DDBJ databases">
        <title>Resequencing data analysis of finger millet.</title>
        <authorList>
            <person name="Hatakeyama M."/>
            <person name="Aluri S."/>
            <person name="Balachadran M.T."/>
            <person name="Sivarajan S.R."/>
            <person name="Poveda L."/>
            <person name="Shimizu-Inatsugi R."/>
            <person name="Schlapbach R."/>
            <person name="Sreeman S.M."/>
            <person name="Shimizu K.K."/>
        </authorList>
    </citation>
    <scope>NUCLEOTIDE SEQUENCE</scope>
</reference>
<dbReference type="Proteomes" id="UP001054889">
    <property type="component" value="Unassembled WGS sequence"/>
</dbReference>
<sequence>MAARRRAWRLTWRPRVCCSWRCCRFCHTTVHSTAIRLSTTPELSPLHDDDDASIFSRSSLSFFS</sequence>
<protein>
    <recommendedName>
        <fullName evidence="3">Secreted protein</fullName>
    </recommendedName>
</protein>
<reference evidence="1" key="1">
    <citation type="journal article" date="2018" name="DNA Res.">
        <title>Multiple hybrid de novo genome assembly of finger millet, an orphan allotetraploid crop.</title>
        <authorList>
            <person name="Hatakeyama M."/>
            <person name="Aluri S."/>
            <person name="Balachadran M.T."/>
            <person name="Sivarajan S.R."/>
            <person name="Patrignani A."/>
            <person name="Gruter S."/>
            <person name="Poveda L."/>
            <person name="Shimizu-Inatsugi R."/>
            <person name="Baeten J."/>
            <person name="Francoijs K.J."/>
            <person name="Nataraja K.N."/>
            <person name="Reddy Y.A.N."/>
            <person name="Phadnis S."/>
            <person name="Ravikumar R.L."/>
            <person name="Schlapbach R."/>
            <person name="Sreeman S.M."/>
            <person name="Shimizu K.K."/>
        </authorList>
    </citation>
    <scope>NUCLEOTIDE SEQUENCE</scope>
</reference>
<organism evidence="1 2">
    <name type="scientific">Eleusine coracana subsp. coracana</name>
    <dbReference type="NCBI Taxonomy" id="191504"/>
    <lineage>
        <taxon>Eukaryota</taxon>
        <taxon>Viridiplantae</taxon>
        <taxon>Streptophyta</taxon>
        <taxon>Embryophyta</taxon>
        <taxon>Tracheophyta</taxon>
        <taxon>Spermatophyta</taxon>
        <taxon>Magnoliopsida</taxon>
        <taxon>Liliopsida</taxon>
        <taxon>Poales</taxon>
        <taxon>Poaceae</taxon>
        <taxon>PACMAD clade</taxon>
        <taxon>Chloridoideae</taxon>
        <taxon>Cynodonteae</taxon>
        <taxon>Eleusininae</taxon>
        <taxon>Eleusine</taxon>
    </lineage>
</organism>
<name>A0AAV5CF98_ELECO</name>
<dbReference type="AlphaFoldDB" id="A0AAV5CF98"/>
<gene>
    <name evidence="1" type="primary">ga13546</name>
    <name evidence="1" type="ORF">PR202_ga13546</name>
</gene>
<comment type="caution">
    <text evidence="1">The sequence shown here is derived from an EMBL/GenBank/DDBJ whole genome shotgun (WGS) entry which is preliminary data.</text>
</comment>
<evidence type="ECO:0000313" key="1">
    <source>
        <dbReference type="EMBL" id="GJM96684.1"/>
    </source>
</evidence>